<feature type="compositionally biased region" description="Polar residues" evidence="9">
    <location>
        <begin position="242"/>
        <end position="262"/>
    </location>
</feature>
<evidence type="ECO:0000256" key="4">
    <source>
        <dbReference type="ARBA" id="ARBA00022723"/>
    </source>
</evidence>
<organism evidence="11 12">
    <name type="scientific">Gossypium barbadense</name>
    <name type="common">Sea Island cotton</name>
    <name type="synonym">Hibiscus barbadensis</name>
    <dbReference type="NCBI Taxonomy" id="3634"/>
    <lineage>
        <taxon>Eukaryota</taxon>
        <taxon>Viridiplantae</taxon>
        <taxon>Streptophyta</taxon>
        <taxon>Embryophyta</taxon>
        <taxon>Tracheophyta</taxon>
        <taxon>Spermatophyta</taxon>
        <taxon>Magnoliopsida</taxon>
        <taxon>eudicotyledons</taxon>
        <taxon>Gunneridae</taxon>
        <taxon>Pentapetalae</taxon>
        <taxon>rosids</taxon>
        <taxon>malvids</taxon>
        <taxon>Malvales</taxon>
        <taxon>Malvaceae</taxon>
        <taxon>Malvoideae</taxon>
        <taxon>Gossypium</taxon>
    </lineage>
</organism>
<evidence type="ECO:0000256" key="6">
    <source>
        <dbReference type="ARBA" id="ARBA00022786"/>
    </source>
</evidence>
<keyword evidence="5 8" id="KW-0863">Zinc-finger</keyword>
<evidence type="ECO:0000256" key="2">
    <source>
        <dbReference type="ARBA" id="ARBA00012483"/>
    </source>
</evidence>
<reference evidence="11 12" key="1">
    <citation type="submission" date="2015-01" db="EMBL/GenBank/DDBJ databases">
        <title>Genome of allotetraploid Gossypium barbadense reveals genomic plasticity and fiber elongation in cotton evolution.</title>
        <authorList>
            <person name="Chen X."/>
            <person name="Liu X."/>
            <person name="Zhao B."/>
            <person name="Zheng H."/>
            <person name="Hu Y."/>
            <person name="Lu G."/>
            <person name="Yang C."/>
            <person name="Chen J."/>
            <person name="Shan C."/>
            <person name="Zhang L."/>
            <person name="Zhou Y."/>
            <person name="Wang L."/>
            <person name="Guo W."/>
            <person name="Bai Y."/>
            <person name="Ruan J."/>
            <person name="Shangguan X."/>
            <person name="Mao Y."/>
            <person name="Jiang J."/>
            <person name="Zhu Y."/>
            <person name="Lei J."/>
            <person name="Kang H."/>
            <person name="Chen S."/>
            <person name="He X."/>
            <person name="Wang R."/>
            <person name="Wang Y."/>
            <person name="Chen J."/>
            <person name="Wang L."/>
            <person name="Yu S."/>
            <person name="Wang B."/>
            <person name="Wei J."/>
            <person name="Song S."/>
            <person name="Lu X."/>
            <person name="Gao Z."/>
            <person name="Gu W."/>
            <person name="Deng X."/>
            <person name="Ma D."/>
            <person name="Wang S."/>
            <person name="Liang W."/>
            <person name="Fang L."/>
            <person name="Cai C."/>
            <person name="Zhu X."/>
            <person name="Zhou B."/>
            <person name="Zhang Y."/>
            <person name="Chen Z."/>
            <person name="Xu S."/>
            <person name="Zhu R."/>
            <person name="Wang S."/>
            <person name="Zhang T."/>
            <person name="Zhao G."/>
        </authorList>
    </citation>
    <scope>NUCLEOTIDE SEQUENCE [LARGE SCALE GENOMIC DNA]</scope>
    <source>
        <strain evidence="12">cv. Xinhai21</strain>
        <tissue evidence="11">Leaf</tissue>
    </source>
</reference>
<evidence type="ECO:0000313" key="12">
    <source>
        <dbReference type="Proteomes" id="UP000239757"/>
    </source>
</evidence>
<dbReference type="SMART" id="SM00184">
    <property type="entry name" value="RING"/>
    <property type="match status" value="1"/>
</dbReference>
<dbReference type="OrthoDB" id="8062037at2759"/>
<dbReference type="Proteomes" id="UP000239757">
    <property type="component" value="Unassembled WGS sequence"/>
</dbReference>
<dbReference type="InterPro" id="IPR001841">
    <property type="entry name" value="Znf_RING"/>
</dbReference>
<keyword evidence="6" id="KW-0833">Ubl conjugation pathway</keyword>
<evidence type="ECO:0000256" key="3">
    <source>
        <dbReference type="ARBA" id="ARBA00022679"/>
    </source>
</evidence>
<dbReference type="FunFam" id="3.30.40.10:FF:000504">
    <property type="entry name" value="E3 ubiquitin-protein ligase arkadia"/>
    <property type="match status" value="1"/>
</dbReference>
<name>A0A2P5X6F6_GOSBA</name>
<dbReference type="Gene3D" id="3.30.40.10">
    <property type="entry name" value="Zinc/RING finger domain, C3HC4 (zinc finger)"/>
    <property type="match status" value="1"/>
</dbReference>
<evidence type="ECO:0000256" key="7">
    <source>
        <dbReference type="ARBA" id="ARBA00022833"/>
    </source>
</evidence>
<feature type="compositionally biased region" description="Polar residues" evidence="9">
    <location>
        <begin position="290"/>
        <end position="300"/>
    </location>
</feature>
<dbReference type="AlphaFoldDB" id="A0A2P5X6F6"/>
<dbReference type="GO" id="GO:0061630">
    <property type="term" value="F:ubiquitin protein ligase activity"/>
    <property type="evidence" value="ECO:0007669"/>
    <property type="project" value="UniProtKB-EC"/>
</dbReference>
<accession>A0A2P5X6F6</accession>
<evidence type="ECO:0000313" key="11">
    <source>
        <dbReference type="EMBL" id="PPR98927.1"/>
    </source>
</evidence>
<feature type="region of interest" description="Disordered" evidence="9">
    <location>
        <begin position="287"/>
        <end position="316"/>
    </location>
</feature>
<dbReference type="Pfam" id="PF13639">
    <property type="entry name" value="zf-RING_2"/>
    <property type="match status" value="1"/>
</dbReference>
<dbReference type="SUPFAM" id="SSF57850">
    <property type="entry name" value="RING/U-box"/>
    <property type="match status" value="1"/>
</dbReference>
<dbReference type="PANTHER" id="PTHR22937:SF136">
    <property type="entry name" value="RING-TYPE E3 UBIQUITIN TRANSFERASE"/>
    <property type="match status" value="1"/>
</dbReference>
<sequence length="565" mass="61396">MDGYTGKRAVNGLVPGKGSGLILKDHVNIREQNPQFCNRIGCSRRLNSTKGTPNCYSGKAKCSKPSYHPSSSGKEIIGSSSGVYTEVSNTRKSSTNILRKLSSQLEIDSSETSSVQEEPEVSVLLSPLGKIQGGLQPESEDSDSGEVTVLEVGSSSVASNTKRGRSFIQNSGLGNQDTLASPSVTLASRSAFQATQGNTSKYGLRNLGCDSISVVAPAGCSSSDSSFSRRKNSVKKRDSEGESSSSTWGKKLSGSSPEGLNNSSSLSVSISDSRRARNWSSNRDCGIASSVRTQRSNSSYGRGRLPNQANGNSLTLNESPIVIPQAPQSHIRTDMNALVPIETASTRTSSYSRSGSIDESLRSFMPSSPSEVSGYHSSVNRGSFQHYNMDGFAEIIEVSSVSLVFTQVLLELERIEQDEELTYEQLLVLETSLLLNGLDFYDRHRDMRLDIDDMSYEELLALEERMGTVSTAVPEAALSKCLKSGIYKATSLEDANVRFEGEKNDIKCSICQEEYVIGDEVGRLHCEHRYHIACIQKWLRMKNWCPICKASAEPTQSCSPTSYLS</sequence>
<evidence type="ECO:0000256" key="9">
    <source>
        <dbReference type="SAM" id="MobiDB-lite"/>
    </source>
</evidence>
<evidence type="ECO:0000259" key="10">
    <source>
        <dbReference type="PROSITE" id="PS50089"/>
    </source>
</evidence>
<dbReference type="PANTHER" id="PTHR22937">
    <property type="entry name" value="E3 UBIQUITIN-PROTEIN LIGASE RNF165"/>
    <property type="match status" value="1"/>
</dbReference>
<keyword evidence="4" id="KW-0479">Metal-binding</keyword>
<evidence type="ECO:0000256" key="1">
    <source>
        <dbReference type="ARBA" id="ARBA00000900"/>
    </source>
</evidence>
<feature type="compositionally biased region" description="Polar residues" evidence="9">
    <location>
        <begin position="307"/>
        <end position="316"/>
    </location>
</feature>
<proteinExistence type="predicted"/>
<evidence type="ECO:0000256" key="8">
    <source>
        <dbReference type="PROSITE-ProRule" id="PRU00175"/>
    </source>
</evidence>
<keyword evidence="7" id="KW-0862">Zinc</keyword>
<feature type="domain" description="RING-type" evidence="10">
    <location>
        <begin position="508"/>
        <end position="549"/>
    </location>
</feature>
<comment type="catalytic activity">
    <reaction evidence="1">
        <text>S-ubiquitinyl-[E2 ubiquitin-conjugating enzyme]-L-cysteine + [acceptor protein]-L-lysine = [E2 ubiquitin-conjugating enzyme]-L-cysteine + N(6)-ubiquitinyl-[acceptor protein]-L-lysine.</text>
        <dbReference type="EC" id="2.3.2.27"/>
    </reaction>
</comment>
<feature type="region of interest" description="Disordered" evidence="9">
    <location>
        <begin position="218"/>
        <end position="273"/>
    </location>
</feature>
<feature type="compositionally biased region" description="Low complexity" evidence="9">
    <location>
        <begin position="70"/>
        <end position="82"/>
    </location>
</feature>
<gene>
    <name evidence="11" type="ORF">GOBAR_AA21738</name>
</gene>
<dbReference type="GO" id="GO:0008270">
    <property type="term" value="F:zinc ion binding"/>
    <property type="evidence" value="ECO:0007669"/>
    <property type="project" value="UniProtKB-KW"/>
</dbReference>
<protein>
    <recommendedName>
        <fullName evidence="2">RING-type E3 ubiquitin transferase</fullName>
        <ecNumber evidence="2">2.3.2.27</ecNumber>
    </recommendedName>
</protein>
<feature type="region of interest" description="Disordered" evidence="9">
    <location>
        <begin position="53"/>
        <end position="82"/>
    </location>
</feature>
<dbReference type="PROSITE" id="PS50089">
    <property type="entry name" value="ZF_RING_2"/>
    <property type="match status" value="1"/>
</dbReference>
<dbReference type="EC" id="2.3.2.27" evidence="2"/>
<dbReference type="InterPro" id="IPR013083">
    <property type="entry name" value="Znf_RING/FYVE/PHD"/>
</dbReference>
<evidence type="ECO:0000256" key="5">
    <source>
        <dbReference type="ARBA" id="ARBA00022771"/>
    </source>
</evidence>
<dbReference type="InterPro" id="IPR045191">
    <property type="entry name" value="MBR1/2-like"/>
</dbReference>
<keyword evidence="3" id="KW-0808">Transferase</keyword>
<dbReference type="EMBL" id="KZ665564">
    <property type="protein sequence ID" value="PPR98927.1"/>
    <property type="molecule type" value="Genomic_DNA"/>
</dbReference>